<evidence type="ECO:0000313" key="4">
    <source>
        <dbReference type="Proteomes" id="UP000886520"/>
    </source>
</evidence>
<feature type="compositionally biased region" description="Pro residues" evidence="1">
    <location>
        <begin position="26"/>
        <end position="59"/>
    </location>
</feature>
<gene>
    <name evidence="3" type="ORF">GOP47_0019732</name>
</gene>
<dbReference type="EMBL" id="JABFUD020000019">
    <property type="protein sequence ID" value="KAI5065037.1"/>
    <property type="molecule type" value="Genomic_DNA"/>
</dbReference>
<evidence type="ECO:0000256" key="2">
    <source>
        <dbReference type="SAM" id="SignalP"/>
    </source>
</evidence>
<accession>A0A9D4UCC0</accession>
<evidence type="ECO:0008006" key="5">
    <source>
        <dbReference type="Google" id="ProtNLM"/>
    </source>
</evidence>
<feature type="region of interest" description="Disordered" evidence="1">
    <location>
        <begin position="23"/>
        <end position="60"/>
    </location>
</feature>
<feature type="chain" id="PRO_5039133641" description="Bifunctional inhibitor/plant lipid transfer protein/seed storage helical domain-containing protein" evidence="2">
    <location>
        <begin position="25"/>
        <end position="155"/>
    </location>
</feature>
<name>A0A9D4UCC0_ADICA</name>
<keyword evidence="4" id="KW-1185">Reference proteome</keyword>
<sequence length="155" mass="15809">MSGVHVCELVMVVMAAAAIMMSSAQSPPPPPGSQPPLPPPASQPPPPPPAPQLPPPSSVPPSALECAPLLNLLPVCTALYNQTSPSIILSPISRLACCTALAALNIATLDLSLTAICLCIQAKLPKLTSDTCSAQHLDIRIARLIVGPNGNCSSV</sequence>
<feature type="signal peptide" evidence="2">
    <location>
        <begin position="1"/>
        <end position="24"/>
    </location>
</feature>
<organism evidence="3 4">
    <name type="scientific">Adiantum capillus-veneris</name>
    <name type="common">Maidenhair fern</name>
    <dbReference type="NCBI Taxonomy" id="13818"/>
    <lineage>
        <taxon>Eukaryota</taxon>
        <taxon>Viridiplantae</taxon>
        <taxon>Streptophyta</taxon>
        <taxon>Embryophyta</taxon>
        <taxon>Tracheophyta</taxon>
        <taxon>Polypodiopsida</taxon>
        <taxon>Polypodiidae</taxon>
        <taxon>Polypodiales</taxon>
        <taxon>Pteridineae</taxon>
        <taxon>Pteridaceae</taxon>
        <taxon>Vittarioideae</taxon>
        <taxon>Adiantum</taxon>
    </lineage>
</organism>
<comment type="caution">
    <text evidence="3">The sequence shown here is derived from an EMBL/GenBank/DDBJ whole genome shotgun (WGS) entry which is preliminary data.</text>
</comment>
<reference evidence="3" key="1">
    <citation type="submission" date="2021-01" db="EMBL/GenBank/DDBJ databases">
        <title>Adiantum capillus-veneris genome.</title>
        <authorList>
            <person name="Fang Y."/>
            <person name="Liao Q."/>
        </authorList>
    </citation>
    <scope>NUCLEOTIDE SEQUENCE</scope>
    <source>
        <strain evidence="3">H3</strain>
        <tissue evidence="3">Leaf</tissue>
    </source>
</reference>
<evidence type="ECO:0000313" key="3">
    <source>
        <dbReference type="EMBL" id="KAI5065037.1"/>
    </source>
</evidence>
<protein>
    <recommendedName>
        <fullName evidence="5">Bifunctional inhibitor/plant lipid transfer protein/seed storage helical domain-containing protein</fullName>
    </recommendedName>
</protein>
<proteinExistence type="predicted"/>
<evidence type="ECO:0000256" key="1">
    <source>
        <dbReference type="SAM" id="MobiDB-lite"/>
    </source>
</evidence>
<dbReference type="AlphaFoldDB" id="A0A9D4UCC0"/>
<dbReference type="OrthoDB" id="10526863at2759"/>
<keyword evidence="2" id="KW-0732">Signal</keyword>
<dbReference type="Proteomes" id="UP000886520">
    <property type="component" value="Chromosome 19"/>
</dbReference>